<dbReference type="InterPro" id="IPR050109">
    <property type="entry name" value="HTH-type_TetR-like_transc_reg"/>
</dbReference>
<evidence type="ECO:0000313" key="6">
    <source>
        <dbReference type="EMBL" id="GAA4671002.1"/>
    </source>
</evidence>
<proteinExistence type="predicted"/>
<keyword evidence="3" id="KW-0804">Transcription</keyword>
<dbReference type="Pfam" id="PF17754">
    <property type="entry name" value="TetR_C_14"/>
    <property type="match status" value="1"/>
</dbReference>
<evidence type="ECO:0000259" key="5">
    <source>
        <dbReference type="PROSITE" id="PS50977"/>
    </source>
</evidence>
<dbReference type="Proteomes" id="UP001501295">
    <property type="component" value="Unassembled WGS sequence"/>
</dbReference>
<dbReference type="InterPro" id="IPR009057">
    <property type="entry name" value="Homeodomain-like_sf"/>
</dbReference>
<dbReference type="PANTHER" id="PTHR30055:SF234">
    <property type="entry name" value="HTH-TYPE TRANSCRIPTIONAL REGULATOR BETI"/>
    <property type="match status" value="1"/>
</dbReference>
<dbReference type="EMBL" id="BAABLM010000002">
    <property type="protein sequence ID" value="GAA4671002.1"/>
    <property type="molecule type" value="Genomic_DNA"/>
</dbReference>
<sequence length="213" mass="22910">MTDSAPRRGRPPVSSREVIEEIAFGLLLRDGYEATTVQAIMAEGGIGRTTFFRYFGTKGGIVWGEFDRAVERLRGCLDVGDDVSVMTSIIRAIAESTRLSREASPDTWLDRFRVLDEDAALSGETAEHWHIWAGAIASYIEERTGIPAGSVVPAAIGGAMQAAYVAVLREWAAHPPLVDRSSLEAELATLGDALQPLLDAASRPSDVASRPLG</sequence>
<evidence type="ECO:0000313" key="7">
    <source>
        <dbReference type="Proteomes" id="UP001501295"/>
    </source>
</evidence>
<dbReference type="InterPro" id="IPR023772">
    <property type="entry name" value="DNA-bd_HTH_TetR-type_CS"/>
</dbReference>
<evidence type="ECO:0000256" key="3">
    <source>
        <dbReference type="ARBA" id="ARBA00023163"/>
    </source>
</evidence>
<comment type="caution">
    <text evidence="6">The sequence shown here is derived from an EMBL/GenBank/DDBJ whole genome shotgun (WGS) entry which is preliminary data.</text>
</comment>
<evidence type="ECO:0000256" key="1">
    <source>
        <dbReference type="ARBA" id="ARBA00023015"/>
    </source>
</evidence>
<dbReference type="RefSeq" id="WP_345374584.1">
    <property type="nucleotide sequence ID" value="NZ_BAABLM010000002.1"/>
</dbReference>
<evidence type="ECO:0000256" key="2">
    <source>
        <dbReference type="ARBA" id="ARBA00023125"/>
    </source>
</evidence>
<accession>A0ABP8VSY7</accession>
<organism evidence="6 7">
    <name type="scientific">Frondihabitans cladoniiphilus</name>
    <dbReference type="NCBI Taxonomy" id="715785"/>
    <lineage>
        <taxon>Bacteria</taxon>
        <taxon>Bacillati</taxon>
        <taxon>Actinomycetota</taxon>
        <taxon>Actinomycetes</taxon>
        <taxon>Micrococcales</taxon>
        <taxon>Microbacteriaceae</taxon>
        <taxon>Frondihabitans</taxon>
    </lineage>
</organism>
<dbReference type="PROSITE" id="PS50977">
    <property type="entry name" value="HTH_TETR_2"/>
    <property type="match status" value="1"/>
</dbReference>
<gene>
    <name evidence="6" type="primary">mftR</name>
    <name evidence="6" type="ORF">GCM10025780_13210</name>
</gene>
<keyword evidence="2 4" id="KW-0238">DNA-binding</keyword>
<feature type="DNA-binding region" description="H-T-H motif" evidence="4">
    <location>
        <begin position="36"/>
        <end position="55"/>
    </location>
</feature>
<name>A0ABP8VSY7_9MICO</name>
<protein>
    <submittedName>
        <fullName evidence="6">Mycofactocin system transcriptional regulator</fullName>
    </submittedName>
</protein>
<dbReference type="PROSITE" id="PS01081">
    <property type="entry name" value="HTH_TETR_1"/>
    <property type="match status" value="1"/>
</dbReference>
<feature type="domain" description="HTH tetR-type" evidence="5">
    <location>
        <begin position="13"/>
        <end position="73"/>
    </location>
</feature>
<dbReference type="InterPro" id="IPR001647">
    <property type="entry name" value="HTH_TetR"/>
</dbReference>
<reference evidence="7" key="1">
    <citation type="journal article" date="2019" name="Int. J. Syst. Evol. Microbiol.">
        <title>The Global Catalogue of Microorganisms (GCM) 10K type strain sequencing project: providing services to taxonomists for standard genome sequencing and annotation.</title>
        <authorList>
            <consortium name="The Broad Institute Genomics Platform"/>
            <consortium name="The Broad Institute Genome Sequencing Center for Infectious Disease"/>
            <person name="Wu L."/>
            <person name="Ma J."/>
        </authorList>
    </citation>
    <scope>NUCLEOTIDE SEQUENCE [LARGE SCALE GENOMIC DNA]</scope>
    <source>
        <strain evidence="7">JCM 18956</strain>
    </source>
</reference>
<dbReference type="Gene3D" id="1.10.10.60">
    <property type="entry name" value="Homeodomain-like"/>
    <property type="match status" value="1"/>
</dbReference>
<evidence type="ECO:0000256" key="4">
    <source>
        <dbReference type="PROSITE-ProRule" id="PRU00335"/>
    </source>
</evidence>
<keyword evidence="1" id="KW-0805">Transcription regulation</keyword>
<keyword evidence="7" id="KW-1185">Reference proteome</keyword>
<dbReference type="InterPro" id="IPR041347">
    <property type="entry name" value="MftR_C"/>
</dbReference>
<dbReference type="Pfam" id="PF00440">
    <property type="entry name" value="TetR_N"/>
    <property type="match status" value="1"/>
</dbReference>
<dbReference type="PANTHER" id="PTHR30055">
    <property type="entry name" value="HTH-TYPE TRANSCRIPTIONAL REGULATOR RUTR"/>
    <property type="match status" value="1"/>
</dbReference>
<dbReference type="SUPFAM" id="SSF46689">
    <property type="entry name" value="Homeodomain-like"/>
    <property type="match status" value="1"/>
</dbReference>
<dbReference type="Gene3D" id="1.10.357.10">
    <property type="entry name" value="Tetracycline Repressor, domain 2"/>
    <property type="match status" value="1"/>
</dbReference>